<dbReference type="InterPro" id="IPR041657">
    <property type="entry name" value="HTH_17"/>
</dbReference>
<keyword evidence="3" id="KW-1185">Reference proteome</keyword>
<dbReference type="OrthoDB" id="5524782at2"/>
<gene>
    <name evidence="2" type="ORF">SAMN06272737_10412</name>
</gene>
<organism evidence="2 3">
    <name type="scientific">Blastococcus mobilis</name>
    <dbReference type="NCBI Taxonomy" id="1938746"/>
    <lineage>
        <taxon>Bacteria</taxon>
        <taxon>Bacillati</taxon>
        <taxon>Actinomycetota</taxon>
        <taxon>Actinomycetes</taxon>
        <taxon>Geodermatophilales</taxon>
        <taxon>Geodermatophilaceae</taxon>
        <taxon>Blastococcus</taxon>
    </lineage>
</organism>
<dbReference type="Pfam" id="PF12728">
    <property type="entry name" value="HTH_17"/>
    <property type="match status" value="1"/>
</dbReference>
<sequence>MDQRLLTTQEVSARYGVPRRTLYYWRSIGQGPHAIKVGRHLRWPQDGLRDWESRLALEQIEGAK</sequence>
<accession>A0A238VQI5</accession>
<dbReference type="EMBL" id="FZNO01000004">
    <property type="protein sequence ID" value="SNR35749.1"/>
    <property type="molecule type" value="Genomic_DNA"/>
</dbReference>
<dbReference type="RefSeq" id="WP_089335451.1">
    <property type="nucleotide sequence ID" value="NZ_FZNO01000004.1"/>
</dbReference>
<protein>
    <submittedName>
        <fullName evidence="2">Helix-turn-helix domain-containing protein</fullName>
    </submittedName>
</protein>
<evidence type="ECO:0000313" key="3">
    <source>
        <dbReference type="Proteomes" id="UP000198403"/>
    </source>
</evidence>
<dbReference type="SUPFAM" id="SSF46955">
    <property type="entry name" value="Putative DNA-binding domain"/>
    <property type="match status" value="1"/>
</dbReference>
<evidence type="ECO:0000313" key="2">
    <source>
        <dbReference type="EMBL" id="SNR35749.1"/>
    </source>
</evidence>
<feature type="domain" description="Helix-turn-helix" evidence="1">
    <location>
        <begin position="5"/>
        <end position="51"/>
    </location>
</feature>
<evidence type="ECO:0000259" key="1">
    <source>
        <dbReference type="Pfam" id="PF12728"/>
    </source>
</evidence>
<proteinExistence type="predicted"/>
<dbReference type="Proteomes" id="UP000198403">
    <property type="component" value="Unassembled WGS sequence"/>
</dbReference>
<reference evidence="2 3" key="1">
    <citation type="submission" date="2017-06" db="EMBL/GenBank/DDBJ databases">
        <authorList>
            <person name="Kim H.J."/>
            <person name="Triplett B.A."/>
        </authorList>
    </citation>
    <scope>NUCLEOTIDE SEQUENCE [LARGE SCALE GENOMIC DNA]</scope>
    <source>
        <strain evidence="2 3">DSM 44272</strain>
    </source>
</reference>
<name>A0A238VQI5_9ACTN</name>
<dbReference type="InterPro" id="IPR009061">
    <property type="entry name" value="DNA-bd_dom_put_sf"/>
</dbReference>
<dbReference type="AlphaFoldDB" id="A0A238VQI5"/>